<evidence type="ECO:0000256" key="2">
    <source>
        <dbReference type="ARBA" id="ARBA00022630"/>
    </source>
</evidence>
<dbReference type="SUPFAM" id="SSF56645">
    <property type="entry name" value="Acyl-CoA dehydrogenase NM domain-like"/>
    <property type="match status" value="1"/>
</dbReference>
<evidence type="ECO:0000256" key="4">
    <source>
        <dbReference type="ARBA" id="ARBA00023002"/>
    </source>
</evidence>
<keyword evidence="3" id="KW-0274">FAD</keyword>
<proteinExistence type="inferred from homology"/>
<dbReference type="Pfam" id="PF00441">
    <property type="entry name" value="Acyl-CoA_dh_1"/>
    <property type="match status" value="1"/>
</dbReference>
<dbReference type="InterPro" id="IPR009100">
    <property type="entry name" value="AcylCoA_DH/oxidase_NM_dom_sf"/>
</dbReference>
<dbReference type="InterPro" id="IPR009075">
    <property type="entry name" value="AcylCo_DH/oxidase_C"/>
</dbReference>
<comment type="similarity">
    <text evidence="1">Belongs to the acyl-CoA dehydrogenase family.</text>
</comment>
<dbReference type="SUPFAM" id="SSF47203">
    <property type="entry name" value="Acyl-CoA dehydrogenase C-terminal domain-like"/>
    <property type="match status" value="1"/>
</dbReference>
<reference evidence="6" key="1">
    <citation type="submission" date="2020-05" db="EMBL/GenBank/DDBJ databases">
        <authorList>
            <person name="Chiriac C."/>
            <person name="Salcher M."/>
            <person name="Ghai R."/>
            <person name="Kavagutti S V."/>
        </authorList>
    </citation>
    <scope>NUCLEOTIDE SEQUENCE</scope>
</reference>
<protein>
    <submittedName>
        <fullName evidence="6">Unannotated protein</fullName>
    </submittedName>
</protein>
<sequence>MSVVGELGLSEVGAVGSDALAEILTRTVSNEPVAAYAVAEPLSWDVLQQGGWDMLGVAEEDGGAGASLRDLVELARVWGRAIVPAPLLPTLMAKRWSASARECDGPVTFSVHTRTTGALAVAPFADMPGIEVLHDVSPGGSVGRAVVGHADDYAPSLRIAEVDVLSTWSADAAREMRVVWAAEATGCAARMLDDAVAYAKDRHQFGQPIGRFQAIKHHLANAHIFAEQAETAAILASLEPERAVAASRFAFDASLRVIEIAIQVHGGLGFTWEMGLHMYLRHVGALRELAAGLPE</sequence>
<dbReference type="PANTHER" id="PTHR43884">
    <property type="entry name" value="ACYL-COA DEHYDROGENASE"/>
    <property type="match status" value="1"/>
</dbReference>
<evidence type="ECO:0000259" key="5">
    <source>
        <dbReference type="Pfam" id="PF00441"/>
    </source>
</evidence>
<dbReference type="AlphaFoldDB" id="A0A6J7I889"/>
<dbReference type="EMBL" id="CAFBMR010000107">
    <property type="protein sequence ID" value="CAB4927238.1"/>
    <property type="molecule type" value="Genomic_DNA"/>
</dbReference>
<evidence type="ECO:0000256" key="3">
    <source>
        <dbReference type="ARBA" id="ARBA00022827"/>
    </source>
</evidence>
<keyword evidence="2" id="KW-0285">Flavoprotein</keyword>
<feature type="domain" description="Acyl-CoA dehydrogenase/oxidase C-terminal" evidence="5">
    <location>
        <begin position="175"/>
        <end position="287"/>
    </location>
</feature>
<gene>
    <name evidence="6" type="ORF">UFOPK3610_01743</name>
</gene>
<dbReference type="PANTHER" id="PTHR43884:SF20">
    <property type="entry name" value="ACYL-COA DEHYDROGENASE FADE28"/>
    <property type="match status" value="1"/>
</dbReference>
<dbReference type="Gene3D" id="1.20.140.10">
    <property type="entry name" value="Butyryl-CoA Dehydrogenase, subunit A, domain 3"/>
    <property type="match status" value="1"/>
</dbReference>
<dbReference type="GO" id="GO:0003995">
    <property type="term" value="F:acyl-CoA dehydrogenase activity"/>
    <property type="evidence" value="ECO:0007669"/>
    <property type="project" value="TreeGrafter"/>
</dbReference>
<accession>A0A6J7I889</accession>
<name>A0A6J7I889_9ZZZZ</name>
<keyword evidence="4" id="KW-0560">Oxidoreductase</keyword>
<evidence type="ECO:0000256" key="1">
    <source>
        <dbReference type="ARBA" id="ARBA00009347"/>
    </source>
</evidence>
<evidence type="ECO:0000313" key="6">
    <source>
        <dbReference type="EMBL" id="CAB4927238.1"/>
    </source>
</evidence>
<organism evidence="6">
    <name type="scientific">freshwater metagenome</name>
    <dbReference type="NCBI Taxonomy" id="449393"/>
    <lineage>
        <taxon>unclassified sequences</taxon>
        <taxon>metagenomes</taxon>
        <taxon>ecological metagenomes</taxon>
    </lineage>
</organism>
<dbReference type="InterPro" id="IPR036250">
    <property type="entry name" value="AcylCo_DH-like_C"/>
</dbReference>